<feature type="domain" description="Solute-binding protein family 5" evidence="4">
    <location>
        <begin position="86"/>
        <end position="443"/>
    </location>
</feature>
<dbReference type="InterPro" id="IPR030678">
    <property type="entry name" value="Peptide/Ni-bd"/>
</dbReference>
<dbReference type="Gene3D" id="3.40.190.10">
    <property type="entry name" value="Periplasmic binding protein-like II"/>
    <property type="match status" value="1"/>
</dbReference>
<keyword evidence="3" id="KW-0732">Signal</keyword>
<dbReference type="AlphaFoldDB" id="A0A255G143"/>
<dbReference type="PANTHER" id="PTHR30290">
    <property type="entry name" value="PERIPLASMIC BINDING COMPONENT OF ABC TRANSPORTER"/>
    <property type="match status" value="1"/>
</dbReference>
<evidence type="ECO:0000256" key="2">
    <source>
        <dbReference type="ARBA" id="ARBA00022448"/>
    </source>
</evidence>
<dbReference type="EMBL" id="NMVO01000017">
    <property type="protein sequence ID" value="OYO09657.1"/>
    <property type="molecule type" value="Genomic_DNA"/>
</dbReference>
<dbReference type="InterPro" id="IPR000914">
    <property type="entry name" value="SBP_5_dom"/>
</dbReference>
<dbReference type="RefSeq" id="WP_094406655.1">
    <property type="nucleotide sequence ID" value="NZ_NMVM01000001.1"/>
</dbReference>
<dbReference type="CDD" id="cd00995">
    <property type="entry name" value="PBP2_NikA_DppA_OppA_like"/>
    <property type="match status" value="1"/>
</dbReference>
<dbReference type="OrthoDB" id="9046151at2"/>
<comment type="caution">
    <text evidence="5">The sequence shown here is derived from an EMBL/GenBank/DDBJ whole genome shotgun (WGS) entry which is preliminary data.</text>
</comment>
<dbReference type="GO" id="GO:0042597">
    <property type="term" value="C:periplasmic space"/>
    <property type="evidence" value="ECO:0007669"/>
    <property type="project" value="UniProtKB-ARBA"/>
</dbReference>
<reference evidence="5 6" key="1">
    <citation type="submission" date="2017-07" db="EMBL/GenBank/DDBJ databases">
        <title>Draft whole genome sequences of clinical Proprionibacteriaceae strains.</title>
        <authorList>
            <person name="Bernier A.-M."/>
            <person name="Bernard K."/>
            <person name="Domingo M.-C."/>
        </authorList>
    </citation>
    <scope>NUCLEOTIDE SEQUENCE [LARGE SCALE GENOMIC DNA]</scope>
    <source>
        <strain evidence="5 6">NML 030167</strain>
    </source>
</reference>
<organism evidence="5 6">
    <name type="scientific">Enemella evansiae</name>
    <dbReference type="NCBI Taxonomy" id="2016499"/>
    <lineage>
        <taxon>Bacteria</taxon>
        <taxon>Bacillati</taxon>
        <taxon>Actinomycetota</taxon>
        <taxon>Actinomycetes</taxon>
        <taxon>Propionibacteriales</taxon>
        <taxon>Propionibacteriaceae</taxon>
        <taxon>Enemella</taxon>
    </lineage>
</organism>
<evidence type="ECO:0000256" key="3">
    <source>
        <dbReference type="ARBA" id="ARBA00022729"/>
    </source>
</evidence>
<keyword evidence="2" id="KW-0813">Transport</keyword>
<dbReference type="GO" id="GO:1904680">
    <property type="term" value="F:peptide transmembrane transporter activity"/>
    <property type="evidence" value="ECO:0007669"/>
    <property type="project" value="TreeGrafter"/>
</dbReference>
<dbReference type="SUPFAM" id="SSF53850">
    <property type="entry name" value="Periplasmic binding protein-like II"/>
    <property type="match status" value="1"/>
</dbReference>
<protein>
    <recommendedName>
        <fullName evidence="4">Solute-binding protein family 5 domain-containing protein</fullName>
    </recommendedName>
</protein>
<gene>
    <name evidence="5" type="ORF">CGZ94_18575</name>
</gene>
<accession>A0A4R6LV81</accession>
<dbReference type="PANTHER" id="PTHR30290:SF9">
    <property type="entry name" value="OLIGOPEPTIDE-BINDING PROTEIN APPA"/>
    <property type="match status" value="1"/>
</dbReference>
<dbReference type="PROSITE" id="PS51257">
    <property type="entry name" value="PROKAR_LIPOPROTEIN"/>
    <property type="match status" value="1"/>
</dbReference>
<dbReference type="Pfam" id="PF00496">
    <property type="entry name" value="SBP_bac_5"/>
    <property type="match status" value="1"/>
</dbReference>
<name>A0A255G143_9ACTN</name>
<comment type="similarity">
    <text evidence="1">Belongs to the bacterial solute-binding protein 5 family.</text>
</comment>
<dbReference type="GO" id="GO:0043190">
    <property type="term" value="C:ATP-binding cassette (ABC) transporter complex"/>
    <property type="evidence" value="ECO:0007669"/>
    <property type="project" value="InterPro"/>
</dbReference>
<dbReference type="GO" id="GO:0015833">
    <property type="term" value="P:peptide transport"/>
    <property type="evidence" value="ECO:0007669"/>
    <property type="project" value="TreeGrafter"/>
</dbReference>
<dbReference type="InterPro" id="IPR039424">
    <property type="entry name" value="SBP_5"/>
</dbReference>
<dbReference type="Gene3D" id="3.10.105.10">
    <property type="entry name" value="Dipeptide-binding Protein, Domain 3"/>
    <property type="match status" value="1"/>
</dbReference>
<dbReference type="Proteomes" id="UP000215896">
    <property type="component" value="Unassembled WGS sequence"/>
</dbReference>
<sequence>MREPMRGRLMLAAVVALLLTVVGCAPVSPEVAARARAPKQGPVGQMAFQLPERATSFNPFAGADTAEGMLAAAQFQPLLSNIDGKMMPRMADRWQVTDDGSGLVVTLRRDWWSDEIRMSANDLIWTIEQHLKPENRSPLAPALMQLAGAADFAAGRSERISGLVAQTNRDVVFTLTAPNPQFIDNLTQLVVLPEHVYRGKDVSDPATFAEPKVGSGAYLFDRWESDGRVVLLPNPRVQPYTRMNQVIGVPVTPDKATEKLRDGTLQLATALPAPEVGRPVEGFRNQQAPGNRVLALTGLHGRLADPRVRQGMMYALDRAQLIERYAGGNARVVDSLMFAPDWATTGGDRYRPDQNRARDLLRAGGWKTDAPLRIMVLSADPDPAIWEAMADQLSAVGVRASVEVRSPSRRAAVLADPNVDAVVQAYPMPVPDPSMITPWVSCATAGDPLGPNPGGYCNPKVDQLLTKGAAEIDPVARAENYHQVARLLTEEVPALPLWVPDAGLLVSTQYSGVNPLLMPATSMIDFWGVG</sequence>
<evidence type="ECO:0000259" key="4">
    <source>
        <dbReference type="Pfam" id="PF00496"/>
    </source>
</evidence>
<proteinExistence type="inferred from homology"/>
<accession>A0A255G143</accession>
<evidence type="ECO:0000313" key="5">
    <source>
        <dbReference type="EMBL" id="OYO09657.1"/>
    </source>
</evidence>
<dbReference type="PIRSF" id="PIRSF002741">
    <property type="entry name" value="MppA"/>
    <property type="match status" value="1"/>
</dbReference>
<evidence type="ECO:0000313" key="6">
    <source>
        <dbReference type="Proteomes" id="UP000215896"/>
    </source>
</evidence>
<keyword evidence="6" id="KW-1185">Reference proteome</keyword>
<evidence type="ECO:0000256" key="1">
    <source>
        <dbReference type="ARBA" id="ARBA00005695"/>
    </source>
</evidence>